<reference evidence="4" key="1">
    <citation type="journal article" date="2019" name="Int. J. Syst. Evol. Microbiol.">
        <title>The Global Catalogue of Microorganisms (GCM) 10K type strain sequencing project: providing services to taxonomists for standard genome sequencing and annotation.</title>
        <authorList>
            <consortium name="The Broad Institute Genomics Platform"/>
            <consortium name="The Broad Institute Genome Sequencing Center for Infectious Disease"/>
            <person name="Wu L."/>
            <person name="Ma J."/>
        </authorList>
    </citation>
    <scope>NUCLEOTIDE SEQUENCE [LARGE SCALE GENOMIC DNA]</scope>
    <source>
        <strain evidence="4">CCUG 39402</strain>
    </source>
</reference>
<feature type="transmembrane region" description="Helical" evidence="1">
    <location>
        <begin position="6"/>
        <end position="27"/>
    </location>
</feature>
<dbReference type="RefSeq" id="WP_371438223.1">
    <property type="nucleotide sequence ID" value="NZ_JBHSRS010000083.1"/>
</dbReference>
<dbReference type="EMBL" id="JBHSRS010000083">
    <property type="protein sequence ID" value="MFC6283599.1"/>
    <property type="molecule type" value="Genomic_DNA"/>
</dbReference>
<keyword evidence="1" id="KW-0812">Transmembrane</keyword>
<keyword evidence="1" id="KW-0472">Membrane</keyword>
<accession>A0ABW1U190</accession>
<dbReference type="InterPro" id="IPR024402">
    <property type="entry name" value="DUF2726"/>
</dbReference>
<comment type="caution">
    <text evidence="3">The sequence shown here is derived from an EMBL/GenBank/DDBJ whole genome shotgun (WGS) entry which is preliminary data.</text>
</comment>
<dbReference type="Proteomes" id="UP001596270">
    <property type="component" value="Unassembled WGS sequence"/>
</dbReference>
<keyword evidence="1" id="KW-1133">Transmembrane helix</keyword>
<organism evidence="3 4">
    <name type="scientific">Polaromonas aquatica</name>
    <dbReference type="NCBI Taxonomy" id="332657"/>
    <lineage>
        <taxon>Bacteria</taxon>
        <taxon>Pseudomonadati</taxon>
        <taxon>Pseudomonadota</taxon>
        <taxon>Betaproteobacteria</taxon>
        <taxon>Burkholderiales</taxon>
        <taxon>Comamonadaceae</taxon>
        <taxon>Polaromonas</taxon>
    </lineage>
</organism>
<sequence>MINSLVLTPAVTAVVGVAFGVLLYRSLEARAAKKKRRLPVQWQLQARPLFTDVEHTVWHWLKGAFYDHYVLVKIPVIRFLSPRSAAEGPHSHELLKGVYCSFTVCAADGTVIGCIDVPGPSGLRASNRDLKQKLFDGCGIAYAVVSAAALPAREVVRDVFLGEFELPDESESESVAHPYALAGNAGDPDADSPETVPDTLREIGETASPASGEIDMLAVAAARNNLKAKLEQSRKTRIANIESLSASLGIVDDLGEHNIEVQWDDSFIMGEDVDHPKDGKS</sequence>
<keyword evidence="4" id="KW-1185">Reference proteome</keyword>
<proteinExistence type="predicted"/>
<feature type="domain" description="DUF2726" evidence="2">
    <location>
        <begin position="47"/>
        <end position="150"/>
    </location>
</feature>
<evidence type="ECO:0000256" key="1">
    <source>
        <dbReference type="SAM" id="Phobius"/>
    </source>
</evidence>
<name>A0ABW1U190_9BURK</name>
<dbReference type="Pfam" id="PF10881">
    <property type="entry name" value="DUF2726"/>
    <property type="match status" value="1"/>
</dbReference>
<gene>
    <name evidence="3" type="ORF">ACFQND_20425</name>
</gene>
<evidence type="ECO:0000259" key="2">
    <source>
        <dbReference type="Pfam" id="PF10881"/>
    </source>
</evidence>
<evidence type="ECO:0000313" key="3">
    <source>
        <dbReference type="EMBL" id="MFC6283599.1"/>
    </source>
</evidence>
<evidence type="ECO:0000313" key="4">
    <source>
        <dbReference type="Proteomes" id="UP001596270"/>
    </source>
</evidence>
<protein>
    <submittedName>
        <fullName evidence="3">DUF2726 domain-containing protein</fullName>
    </submittedName>
</protein>